<protein>
    <submittedName>
        <fullName evidence="1">Uncharacterized protein</fullName>
    </submittedName>
</protein>
<feature type="non-terminal residue" evidence="1">
    <location>
        <position position="1"/>
    </location>
</feature>
<organism evidence="1 2">
    <name type="scientific">Araneus ventricosus</name>
    <name type="common">Orbweaver spider</name>
    <name type="synonym">Epeira ventricosa</name>
    <dbReference type="NCBI Taxonomy" id="182803"/>
    <lineage>
        <taxon>Eukaryota</taxon>
        <taxon>Metazoa</taxon>
        <taxon>Ecdysozoa</taxon>
        <taxon>Arthropoda</taxon>
        <taxon>Chelicerata</taxon>
        <taxon>Arachnida</taxon>
        <taxon>Araneae</taxon>
        <taxon>Araneomorphae</taxon>
        <taxon>Entelegynae</taxon>
        <taxon>Araneoidea</taxon>
        <taxon>Araneidae</taxon>
        <taxon>Araneus</taxon>
    </lineage>
</organism>
<evidence type="ECO:0000313" key="2">
    <source>
        <dbReference type="Proteomes" id="UP000499080"/>
    </source>
</evidence>
<proteinExistence type="predicted"/>
<sequence>FEMFDEFLSRVMSSGRSRCSVFSHFLGWCFDVAQRYLRFVGVPVTGGLP</sequence>
<comment type="caution">
    <text evidence="1">The sequence shown here is derived from an EMBL/GenBank/DDBJ whole genome shotgun (WGS) entry which is preliminary data.</text>
</comment>
<dbReference type="AlphaFoldDB" id="A0A4Y2GCK3"/>
<keyword evidence="2" id="KW-1185">Reference proteome</keyword>
<evidence type="ECO:0000313" key="1">
    <source>
        <dbReference type="EMBL" id="GBM51542.1"/>
    </source>
</evidence>
<dbReference type="EMBL" id="BGPR01099107">
    <property type="protein sequence ID" value="GBM51542.1"/>
    <property type="molecule type" value="Genomic_DNA"/>
</dbReference>
<name>A0A4Y2GCK3_ARAVE</name>
<dbReference type="Proteomes" id="UP000499080">
    <property type="component" value="Unassembled WGS sequence"/>
</dbReference>
<accession>A0A4Y2GCK3</accession>
<reference evidence="1 2" key="1">
    <citation type="journal article" date="2019" name="Sci. Rep.">
        <title>Orb-weaving spider Araneus ventricosus genome elucidates the spidroin gene catalogue.</title>
        <authorList>
            <person name="Kono N."/>
            <person name="Nakamura H."/>
            <person name="Ohtoshi R."/>
            <person name="Moran D.A.P."/>
            <person name="Shinohara A."/>
            <person name="Yoshida Y."/>
            <person name="Fujiwara M."/>
            <person name="Mori M."/>
            <person name="Tomita M."/>
            <person name="Arakawa K."/>
        </authorList>
    </citation>
    <scope>NUCLEOTIDE SEQUENCE [LARGE SCALE GENOMIC DNA]</scope>
</reference>
<gene>
    <name evidence="1" type="ORF">AVEN_69373_1</name>
</gene>